<keyword evidence="4" id="KW-1185">Reference proteome</keyword>
<dbReference type="PANTHER" id="PTHR13287">
    <property type="entry name" value="ADIPOSE-SECRETED SIGNALING PROTEIN"/>
    <property type="match status" value="1"/>
</dbReference>
<dbReference type="EMBL" id="ASGP02000001">
    <property type="protein sequence ID" value="KAH9526818.1"/>
    <property type="molecule type" value="Genomic_DNA"/>
</dbReference>
<sequence>MNGMFTYDERLLSQSHMIIIMMSEPINMSNSETRVQFAKENDSLEHNCEIQVQISNELVVNIHLGFLQVNYKYEIKFSFESSEWIENEFDLNSSCTNDSHAQIIEIRSNAKDDDDKTVFEHQVTAHLFAFKEKFLKQTVSLLPLNQTSNKVLTLIFNARVLGKDKGTPLLKNGVQSIGYCPDEDDDEQM</sequence>
<reference evidence="3" key="2">
    <citation type="journal article" date="2022" name="Res Sq">
        <title>Comparative Genomics Reveals Insights into the Divergent Evolution of Astigmatic Mites and Household Pest Adaptations.</title>
        <authorList>
            <person name="Xiong Q."/>
            <person name="Wan A.T.-Y."/>
            <person name="Liu X.-Y."/>
            <person name="Fung C.S.-H."/>
            <person name="Xiao X."/>
            <person name="Malainual N."/>
            <person name="Hou J."/>
            <person name="Wang L."/>
            <person name="Wang M."/>
            <person name="Yang K."/>
            <person name="Cui Y."/>
            <person name="Leung E."/>
            <person name="Nong W."/>
            <person name="Shin S.-K."/>
            <person name="Au S."/>
            <person name="Jeong K.Y."/>
            <person name="Chew F.T."/>
            <person name="Hui J."/>
            <person name="Leung T.F."/>
            <person name="Tungtrongchitr A."/>
            <person name="Zhong N."/>
            <person name="Liu Z."/>
            <person name="Tsui S."/>
        </authorList>
    </citation>
    <scope>NUCLEOTIDE SEQUENCE</scope>
    <source>
        <strain evidence="3">Derf</strain>
        <tissue evidence="3">Whole organism</tissue>
    </source>
</reference>
<dbReference type="PANTHER" id="PTHR13287:SF2">
    <property type="entry name" value="ADIPOSE-SECRETED SIGNALING PROTEIN"/>
    <property type="match status" value="1"/>
</dbReference>
<proteinExistence type="inferred from homology"/>
<name>A0A922IDU7_DERFA</name>
<evidence type="ECO:0000313" key="4">
    <source>
        <dbReference type="Proteomes" id="UP000790347"/>
    </source>
</evidence>
<comment type="similarity">
    <text evidence="1">Belongs to the ADISSP family.</text>
</comment>
<dbReference type="Proteomes" id="UP000790347">
    <property type="component" value="Unassembled WGS sequence"/>
</dbReference>
<evidence type="ECO:0000313" key="3">
    <source>
        <dbReference type="EMBL" id="KAH9526818.1"/>
    </source>
</evidence>
<dbReference type="OrthoDB" id="6246153at2759"/>
<evidence type="ECO:0000256" key="2">
    <source>
        <dbReference type="ARBA" id="ARBA00035300"/>
    </source>
</evidence>
<dbReference type="Pfam" id="PF15006">
    <property type="entry name" value="DUF4517"/>
    <property type="match status" value="1"/>
</dbReference>
<reference evidence="3" key="1">
    <citation type="submission" date="2013-05" db="EMBL/GenBank/DDBJ databases">
        <authorList>
            <person name="Yim A.K.Y."/>
            <person name="Chan T.F."/>
            <person name="Ji K.M."/>
            <person name="Liu X.Y."/>
            <person name="Zhou J.W."/>
            <person name="Li R.Q."/>
            <person name="Yang K.Y."/>
            <person name="Li J."/>
            <person name="Li M."/>
            <person name="Law P.T.W."/>
            <person name="Wu Y.L."/>
            <person name="Cai Z.L."/>
            <person name="Qin H."/>
            <person name="Bao Y."/>
            <person name="Leung R.K.K."/>
            <person name="Ng P.K.S."/>
            <person name="Zou J."/>
            <person name="Zhong X.J."/>
            <person name="Ran P.X."/>
            <person name="Zhong N.S."/>
            <person name="Liu Z.G."/>
            <person name="Tsui S.K.W."/>
        </authorList>
    </citation>
    <scope>NUCLEOTIDE SEQUENCE</scope>
    <source>
        <strain evidence="3">Derf</strain>
        <tissue evidence="3">Whole organism</tissue>
    </source>
</reference>
<protein>
    <recommendedName>
        <fullName evidence="2">Adipose-secreted signaling protein</fullName>
    </recommendedName>
</protein>
<evidence type="ECO:0000256" key="1">
    <source>
        <dbReference type="ARBA" id="ARBA00035018"/>
    </source>
</evidence>
<dbReference type="AlphaFoldDB" id="A0A922IDU7"/>
<comment type="caution">
    <text evidence="3">The sequence shown here is derived from an EMBL/GenBank/DDBJ whole genome shotgun (WGS) entry which is preliminary data.</text>
</comment>
<organism evidence="3 4">
    <name type="scientific">Dermatophagoides farinae</name>
    <name type="common">American house dust mite</name>
    <dbReference type="NCBI Taxonomy" id="6954"/>
    <lineage>
        <taxon>Eukaryota</taxon>
        <taxon>Metazoa</taxon>
        <taxon>Ecdysozoa</taxon>
        <taxon>Arthropoda</taxon>
        <taxon>Chelicerata</taxon>
        <taxon>Arachnida</taxon>
        <taxon>Acari</taxon>
        <taxon>Acariformes</taxon>
        <taxon>Sarcoptiformes</taxon>
        <taxon>Astigmata</taxon>
        <taxon>Psoroptidia</taxon>
        <taxon>Analgoidea</taxon>
        <taxon>Pyroglyphidae</taxon>
        <taxon>Dermatophagoidinae</taxon>
        <taxon>Dermatophagoides</taxon>
    </lineage>
</organism>
<accession>A0A922IDU7</accession>
<gene>
    <name evidence="3" type="ORF">DERF_000878</name>
</gene>
<dbReference type="InterPro" id="IPR026794">
    <property type="entry name" value="ADISSP"/>
</dbReference>